<feature type="transmembrane region" description="Helical" evidence="5">
    <location>
        <begin position="700"/>
        <end position="722"/>
    </location>
</feature>
<dbReference type="InterPro" id="IPR002938">
    <property type="entry name" value="FAD-bd"/>
</dbReference>
<comment type="caution">
    <text evidence="7">The sequence shown here is derived from an EMBL/GenBank/DDBJ whole genome shotgun (WGS) entry which is preliminary data.</text>
</comment>
<gene>
    <name evidence="7" type="ORF">BK809_0000299</name>
</gene>
<keyword evidence="3" id="KW-0274">FAD</keyword>
<dbReference type="PANTHER" id="PTHR47356">
    <property type="entry name" value="FAD-DEPENDENT MONOOXYGENASE ASQG-RELATED"/>
    <property type="match status" value="1"/>
</dbReference>
<evidence type="ECO:0000256" key="3">
    <source>
        <dbReference type="ARBA" id="ARBA00022827"/>
    </source>
</evidence>
<accession>A0A1S8B9P5</accession>
<dbReference type="AlphaFoldDB" id="A0A1S8B9P5"/>
<protein>
    <submittedName>
        <fullName evidence="7">6-hydroxynicotinate 3-monooxygenase</fullName>
    </submittedName>
</protein>
<dbReference type="GO" id="GO:0004497">
    <property type="term" value="F:monooxygenase activity"/>
    <property type="evidence" value="ECO:0007669"/>
    <property type="project" value="UniProtKB-KW"/>
</dbReference>
<dbReference type="InterPro" id="IPR036188">
    <property type="entry name" value="FAD/NAD-bd_sf"/>
</dbReference>
<organism evidence="7 8">
    <name type="scientific">Diplodia seriata</name>
    <dbReference type="NCBI Taxonomy" id="420778"/>
    <lineage>
        <taxon>Eukaryota</taxon>
        <taxon>Fungi</taxon>
        <taxon>Dikarya</taxon>
        <taxon>Ascomycota</taxon>
        <taxon>Pezizomycotina</taxon>
        <taxon>Dothideomycetes</taxon>
        <taxon>Dothideomycetes incertae sedis</taxon>
        <taxon>Botryosphaeriales</taxon>
        <taxon>Botryosphaeriaceae</taxon>
        <taxon>Diplodia</taxon>
    </lineage>
</organism>
<feature type="domain" description="FAD-binding" evidence="6">
    <location>
        <begin position="10"/>
        <end position="344"/>
    </location>
</feature>
<evidence type="ECO:0000313" key="8">
    <source>
        <dbReference type="Proteomes" id="UP000190776"/>
    </source>
</evidence>
<feature type="transmembrane region" description="Helical" evidence="5">
    <location>
        <begin position="535"/>
        <end position="558"/>
    </location>
</feature>
<name>A0A1S8B9P5_9PEZI</name>
<keyword evidence="4" id="KW-0560">Oxidoreductase</keyword>
<reference evidence="7 8" key="1">
    <citation type="submission" date="2017-01" db="EMBL/GenBank/DDBJ databases">
        <title>Draft genome sequence of Diplodia seriata F98.1, a fungal species involved in grapevine trunk diseases.</title>
        <authorList>
            <person name="Robert-Siegwald G."/>
            <person name="Vallet J."/>
            <person name="Abou-Mansour E."/>
            <person name="Xu J."/>
            <person name="Rey P."/>
            <person name="Bertsch C."/>
            <person name="Rego C."/>
            <person name="Larignon P."/>
            <person name="Fontaine F."/>
            <person name="Lebrun M.-H."/>
        </authorList>
    </citation>
    <scope>NUCLEOTIDE SEQUENCE [LARGE SCALE GENOMIC DNA]</scope>
    <source>
        <strain evidence="7 8">F98.1</strain>
    </source>
</reference>
<dbReference type="Proteomes" id="UP000190776">
    <property type="component" value="Unassembled WGS sequence"/>
</dbReference>
<dbReference type="PANTHER" id="PTHR47356:SF2">
    <property type="entry name" value="FAD-BINDING DOMAIN-CONTAINING PROTEIN-RELATED"/>
    <property type="match status" value="1"/>
</dbReference>
<comment type="similarity">
    <text evidence="1">Belongs to the paxM FAD-dependent monooxygenase family.</text>
</comment>
<evidence type="ECO:0000256" key="2">
    <source>
        <dbReference type="ARBA" id="ARBA00022630"/>
    </source>
</evidence>
<dbReference type="SUPFAM" id="SSF51905">
    <property type="entry name" value="FAD/NAD(P)-binding domain"/>
    <property type="match status" value="1"/>
</dbReference>
<dbReference type="OrthoDB" id="10029326at2759"/>
<evidence type="ECO:0000313" key="7">
    <source>
        <dbReference type="EMBL" id="OMP84292.1"/>
    </source>
</evidence>
<keyword evidence="7" id="KW-0503">Monooxygenase</keyword>
<dbReference type="InterPro" id="IPR050562">
    <property type="entry name" value="FAD_mOase_fung"/>
</dbReference>
<evidence type="ECO:0000259" key="6">
    <source>
        <dbReference type="Pfam" id="PF01494"/>
    </source>
</evidence>
<evidence type="ECO:0000256" key="1">
    <source>
        <dbReference type="ARBA" id="ARBA00007992"/>
    </source>
</evidence>
<dbReference type="GO" id="GO:0071949">
    <property type="term" value="F:FAD binding"/>
    <property type="evidence" value="ECO:0007669"/>
    <property type="project" value="InterPro"/>
</dbReference>
<keyword evidence="2" id="KW-0285">Flavoprotein</keyword>
<keyword evidence="5" id="KW-0812">Transmembrane</keyword>
<evidence type="ECO:0000256" key="5">
    <source>
        <dbReference type="SAM" id="Phobius"/>
    </source>
</evidence>
<evidence type="ECO:0000256" key="4">
    <source>
        <dbReference type="ARBA" id="ARBA00023002"/>
    </source>
</evidence>
<keyword evidence="5" id="KW-1133">Transmembrane helix</keyword>
<dbReference type="Gene3D" id="3.50.50.60">
    <property type="entry name" value="FAD/NAD(P)-binding domain"/>
    <property type="match status" value="1"/>
</dbReference>
<dbReference type="EMBL" id="MSZU01000095">
    <property type="protein sequence ID" value="OMP84292.1"/>
    <property type="molecule type" value="Genomic_DNA"/>
</dbReference>
<proteinExistence type="inferred from homology"/>
<dbReference type="PRINTS" id="PR00420">
    <property type="entry name" value="RNGMNOXGNASE"/>
</dbReference>
<keyword evidence="5" id="KW-0472">Membrane</keyword>
<dbReference type="Pfam" id="PF01494">
    <property type="entry name" value="FAD_binding_3"/>
    <property type="match status" value="1"/>
</dbReference>
<feature type="transmembrane region" description="Helical" evidence="5">
    <location>
        <begin position="578"/>
        <end position="598"/>
    </location>
</feature>
<sequence length="745" mass="81969">MATEKPKFRAIIAGGGISGLCLANMFERLEIDYILLEAYSEAAPQVGASIGLLPNSLRILDQLGCYDAIRALTEEPSQTAHARGPDGKTLTTLSNLSLHLTKRHGYPILFVDRQMVLQVLYDRLEDTSKVLLSKKVAKVALAAGRVEVTALDGSLYAGDILVGADGVHSSVRQEMWRIADEISPGYIPRSEHTAMSCDYGCIFGISRPVEGIDPHNIHTIFNKDHSHLVIAGPGARVYFFLFVKLNRTYHPDIPRFTKEDEEALARKYRDDPITETVRFWDIYKGRTASVLTALPEYVFKKWHFGRIITIGDAAHKFEPISGQGGNNAIETAAALTNALQTALESHPHGLKESDLSLAFEQTKRLRTPRSTQLVREAHIQQRIEAMENPFFGWLACSVIPKLHLETHLRRWTDPAVPAVRLNGLSVPKRSRFVPYEDELPHRPLRGKWVSMLAMSSLFAVLARMQIATLPTLRQVWVGCSKFDAESPARILAGLCSLSGPAQGPHWSSLLPVYVIWTAEGYRNGNCRSPVSFPSLWAMASYFFGLDIVSPLYCLVSVFTTASATYARTCGRPLPVAAARAILGSTLAVCIAAVVLTFLRQRHVDVPGSALALLPLLVPLLTFLSRILPHHRHQPSALDMYEGNDVPLVRAAYLIALVAAAAVPQSRPSPGVLNGAQAAEQVWEANMCCWSAYSIYELRRLGYVGTLQALGAGCALIAVWRVVGPGAAYAGVWWWREGVVARLSTE</sequence>
<dbReference type="STRING" id="420778.A0A1S8B9P5"/>
<feature type="transmembrane region" description="Helical" evidence="5">
    <location>
        <begin position="610"/>
        <end position="627"/>
    </location>
</feature>